<evidence type="ECO:0000256" key="2">
    <source>
        <dbReference type="SAM" id="MobiDB-lite"/>
    </source>
</evidence>
<dbReference type="SUPFAM" id="SSF57667">
    <property type="entry name" value="beta-beta-alpha zinc fingers"/>
    <property type="match status" value="1"/>
</dbReference>
<feature type="compositionally biased region" description="Basic residues" evidence="2">
    <location>
        <begin position="114"/>
        <end position="125"/>
    </location>
</feature>
<evidence type="ECO:0000259" key="3">
    <source>
        <dbReference type="PROSITE" id="PS50157"/>
    </source>
</evidence>
<dbReference type="Proteomes" id="UP000241394">
    <property type="component" value="Chromosome LG1"/>
</dbReference>
<keyword evidence="1" id="KW-0862">Zinc</keyword>
<dbReference type="EMBL" id="NKQK01000001">
    <property type="protein sequence ID" value="PSS35960.1"/>
    <property type="molecule type" value="Genomic_DNA"/>
</dbReference>
<dbReference type="OrthoDB" id="9411774at2759"/>
<dbReference type="GO" id="GO:0008270">
    <property type="term" value="F:zinc ion binding"/>
    <property type="evidence" value="ECO:0007669"/>
    <property type="project" value="UniProtKB-KW"/>
</dbReference>
<feature type="compositionally biased region" description="Polar residues" evidence="2">
    <location>
        <begin position="240"/>
        <end position="254"/>
    </location>
</feature>
<dbReference type="PROSITE" id="PS00028">
    <property type="entry name" value="ZINC_FINGER_C2H2_1"/>
    <property type="match status" value="3"/>
</dbReference>
<dbReference type="STRING" id="1590841.A0A2R6S119"/>
<dbReference type="AlphaFoldDB" id="A0A2R6S119"/>
<dbReference type="InterPro" id="IPR036236">
    <property type="entry name" value="Znf_C2H2_sf"/>
</dbReference>
<feature type="region of interest" description="Disordered" evidence="2">
    <location>
        <begin position="104"/>
        <end position="127"/>
    </location>
</feature>
<dbReference type="InterPro" id="IPR013087">
    <property type="entry name" value="Znf_C2H2_type"/>
</dbReference>
<feature type="domain" description="C2H2-type" evidence="3">
    <location>
        <begin position="4"/>
        <end position="26"/>
    </location>
</feature>
<dbReference type="InterPro" id="IPR044303">
    <property type="entry name" value="ZAT1/4/9"/>
</dbReference>
<feature type="compositionally biased region" description="Acidic residues" evidence="2">
    <location>
        <begin position="187"/>
        <end position="200"/>
    </location>
</feature>
<dbReference type="Gene3D" id="3.30.160.60">
    <property type="entry name" value="Classic Zinc Finger"/>
    <property type="match status" value="1"/>
</dbReference>
<dbReference type="OMA" id="DEFKSCK"/>
<gene>
    <name evidence="4" type="ORF">CEY00_Acc00463</name>
</gene>
<name>A0A2R6S119_ACTCC</name>
<dbReference type="PANTHER" id="PTHR46326">
    <property type="entry name" value="ZINC FINGER PROTEIN ZAT1-RELATED"/>
    <property type="match status" value="1"/>
</dbReference>
<feature type="domain" description="C2H2-type" evidence="3">
    <location>
        <begin position="268"/>
        <end position="290"/>
    </location>
</feature>
<evidence type="ECO:0000256" key="1">
    <source>
        <dbReference type="PROSITE-ProRule" id="PRU00042"/>
    </source>
</evidence>
<reference evidence="4 5" key="1">
    <citation type="submission" date="2017-07" db="EMBL/GenBank/DDBJ databases">
        <title>An improved, manually edited Actinidia chinensis var. chinensis (kiwifruit) genome highlights the challenges associated with draft genomes and gene prediction in plants.</title>
        <authorList>
            <person name="Pilkington S."/>
            <person name="Crowhurst R."/>
            <person name="Hilario E."/>
            <person name="Nardozza S."/>
            <person name="Fraser L."/>
            <person name="Peng Y."/>
            <person name="Gunaseelan K."/>
            <person name="Simpson R."/>
            <person name="Tahir J."/>
            <person name="Deroles S."/>
            <person name="Templeton K."/>
            <person name="Luo Z."/>
            <person name="Davy M."/>
            <person name="Cheng C."/>
            <person name="Mcneilage M."/>
            <person name="Scaglione D."/>
            <person name="Liu Y."/>
            <person name="Zhang Q."/>
            <person name="Datson P."/>
            <person name="De Silva N."/>
            <person name="Gardiner S."/>
            <person name="Bassett H."/>
            <person name="Chagne D."/>
            <person name="Mccallum J."/>
            <person name="Dzierzon H."/>
            <person name="Deng C."/>
            <person name="Wang Y.-Y."/>
            <person name="Barron N."/>
            <person name="Manako K."/>
            <person name="Bowen J."/>
            <person name="Foster T."/>
            <person name="Erridge Z."/>
            <person name="Tiffin H."/>
            <person name="Waite C."/>
            <person name="Davies K."/>
            <person name="Grierson E."/>
            <person name="Laing W."/>
            <person name="Kirk R."/>
            <person name="Chen X."/>
            <person name="Wood M."/>
            <person name="Montefiori M."/>
            <person name="Brummell D."/>
            <person name="Schwinn K."/>
            <person name="Catanach A."/>
            <person name="Fullerton C."/>
            <person name="Li D."/>
            <person name="Meiyalaghan S."/>
            <person name="Nieuwenhuizen N."/>
            <person name="Read N."/>
            <person name="Prakash R."/>
            <person name="Hunter D."/>
            <person name="Zhang H."/>
            <person name="Mckenzie M."/>
            <person name="Knabel M."/>
            <person name="Harris A."/>
            <person name="Allan A."/>
            <person name="Chen A."/>
            <person name="Janssen B."/>
            <person name="Plunkett B."/>
            <person name="Dwamena C."/>
            <person name="Voogd C."/>
            <person name="Leif D."/>
            <person name="Lafferty D."/>
            <person name="Souleyre E."/>
            <person name="Varkonyi-Gasic E."/>
            <person name="Gambi F."/>
            <person name="Hanley J."/>
            <person name="Yao J.-L."/>
            <person name="Cheung J."/>
            <person name="David K."/>
            <person name="Warren B."/>
            <person name="Marsh K."/>
            <person name="Snowden K."/>
            <person name="Lin-Wang K."/>
            <person name="Brian L."/>
            <person name="Martinez-Sanchez M."/>
            <person name="Wang M."/>
            <person name="Ileperuma N."/>
            <person name="Macnee N."/>
            <person name="Campin R."/>
            <person name="Mcatee P."/>
            <person name="Drummond R."/>
            <person name="Espley R."/>
            <person name="Ireland H."/>
            <person name="Wu R."/>
            <person name="Atkinson R."/>
            <person name="Karunairetnam S."/>
            <person name="Bulley S."/>
            <person name="Chunkath S."/>
            <person name="Hanley Z."/>
            <person name="Storey R."/>
            <person name="Thrimawithana A."/>
            <person name="Thomson S."/>
            <person name="David C."/>
            <person name="Testolin R."/>
        </authorList>
    </citation>
    <scope>NUCLEOTIDE SEQUENCE [LARGE SCALE GENOMIC DNA]</scope>
    <source>
        <strain evidence="5">cv. Red5</strain>
        <tissue evidence="4">Young leaf</tissue>
    </source>
</reference>
<dbReference type="GO" id="GO:0006355">
    <property type="term" value="P:regulation of DNA-templated transcription"/>
    <property type="evidence" value="ECO:0007669"/>
    <property type="project" value="InterPro"/>
</dbReference>
<dbReference type="Gramene" id="PSS35960">
    <property type="protein sequence ID" value="PSS35960"/>
    <property type="gene ID" value="CEY00_Acc00463"/>
</dbReference>
<feature type="region of interest" description="Disordered" evidence="2">
    <location>
        <begin position="231"/>
        <end position="256"/>
    </location>
</feature>
<feature type="domain" description="C2H2-type" evidence="3">
    <location>
        <begin position="214"/>
        <end position="241"/>
    </location>
</feature>
<protein>
    <submittedName>
        <fullName evidence="4">Zinc finger protein</fullName>
    </submittedName>
</protein>
<dbReference type="SMART" id="SM00355">
    <property type="entry name" value="ZnF_C2H2"/>
    <property type="match status" value="3"/>
</dbReference>
<dbReference type="FunCoup" id="A0A2R6S119">
    <property type="interactions" value="11"/>
</dbReference>
<sequence length="346" mass="38996">MEKHKCKLCFKRFVNGRALGGHMRSHLMNLYAPPKAEQKQPSGLGEEAESSQSSSSSSSEEEENELKKGLMLCYGLRENPKKSVRLEDPGFNLAVDAGSLILQDRESETESSKKQTRRRSKRVRKLGISQKFQDQKQQFLKKPKLGKTESCWVDPEPVSSISDASPEEDVAYCLMMLSRDKWMREKEEEEEDPQTEDDEFRELKPIKPRPRPKYKCETCFKVFKSYQALGGHRASHKKTQPNNNGNPTMASQSEPEIRNVGVSEEKIHECPVCFRVFSSGQALGGHKRSHVLNGSNATSFSHSKPPLKSGETLIDLNLPAPIDDDEISQIELSAVSDAEFVNPVKQ</sequence>
<comment type="caution">
    <text evidence="4">The sequence shown here is derived from an EMBL/GenBank/DDBJ whole genome shotgun (WGS) entry which is preliminary data.</text>
</comment>
<keyword evidence="1" id="KW-0863">Zinc-finger</keyword>
<dbReference type="Pfam" id="PF13912">
    <property type="entry name" value="zf-C2H2_6"/>
    <property type="match status" value="3"/>
</dbReference>
<dbReference type="PROSITE" id="PS50157">
    <property type="entry name" value="ZINC_FINGER_C2H2_2"/>
    <property type="match status" value="3"/>
</dbReference>
<dbReference type="PANTHER" id="PTHR46326:SF2">
    <property type="entry name" value="ZINC FINGER PROTEIN ZAT1-RELATED"/>
    <property type="match status" value="1"/>
</dbReference>
<keyword evidence="1" id="KW-0479">Metal-binding</keyword>
<feature type="compositionally biased region" description="Basic and acidic residues" evidence="2">
    <location>
        <begin position="104"/>
        <end position="113"/>
    </location>
</feature>
<reference evidence="5" key="2">
    <citation type="journal article" date="2018" name="BMC Genomics">
        <title>A manually annotated Actinidia chinensis var. chinensis (kiwifruit) genome highlights the challenges associated with draft genomes and gene prediction in plants.</title>
        <authorList>
            <person name="Pilkington S.M."/>
            <person name="Crowhurst R."/>
            <person name="Hilario E."/>
            <person name="Nardozza S."/>
            <person name="Fraser L."/>
            <person name="Peng Y."/>
            <person name="Gunaseelan K."/>
            <person name="Simpson R."/>
            <person name="Tahir J."/>
            <person name="Deroles S.C."/>
            <person name="Templeton K."/>
            <person name="Luo Z."/>
            <person name="Davy M."/>
            <person name="Cheng C."/>
            <person name="McNeilage M."/>
            <person name="Scaglione D."/>
            <person name="Liu Y."/>
            <person name="Zhang Q."/>
            <person name="Datson P."/>
            <person name="De Silva N."/>
            <person name="Gardiner S.E."/>
            <person name="Bassett H."/>
            <person name="Chagne D."/>
            <person name="McCallum J."/>
            <person name="Dzierzon H."/>
            <person name="Deng C."/>
            <person name="Wang Y.Y."/>
            <person name="Barron L."/>
            <person name="Manako K."/>
            <person name="Bowen J."/>
            <person name="Foster T.M."/>
            <person name="Erridge Z.A."/>
            <person name="Tiffin H."/>
            <person name="Waite C.N."/>
            <person name="Davies K.M."/>
            <person name="Grierson E.P."/>
            <person name="Laing W.A."/>
            <person name="Kirk R."/>
            <person name="Chen X."/>
            <person name="Wood M."/>
            <person name="Montefiori M."/>
            <person name="Brummell D.A."/>
            <person name="Schwinn K.E."/>
            <person name="Catanach A."/>
            <person name="Fullerton C."/>
            <person name="Li D."/>
            <person name="Meiyalaghan S."/>
            <person name="Nieuwenhuizen N."/>
            <person name="Read N."/>
            <person name="Prakash R."/>
            <person name="Hunter D."/>
            <person name="Zhang H."/>
            <person name="McKenzie M."/>
            <person name="Knabel M."/>
            <person name="Harris A."/>
            <person name="Allan A.C."/>
            <person name="Gleave A."/>
            <person name="Chen A."/>
            <person name="Janssen B.J."/>
            <person name="Plunkett B."/>
            <person name="Ampomah-Dwamena C."/>
            <person name="Voogd C."/>
            <person name="Leif D."/>
            <person name="Lafferty D."/>
            <person name="Souleyre E.J.F."/>
            <person name="Varkonyi-Gasic E."/>
            <person name="Gambi F."/>
            <person name="Hanley J."/>
            <person name="Yao J.L."/>
            <person name="Cheung J."/>
            <person name="David K.M."/>
            <person name="Warren B."/>
            <person name="Marsh K."/>
            <person name="Snowden K.C."/>
            <person name="Lin-Wang K."/>
            <person name="Brian L."/>
            <person name="Martinez-Sanchez M."/>
            <person name="Wang M."/>
            <person name="Ileperuma N."/>
            <person name="Macnee N."/>
            <person name="Campin R."/>
            <person name="McAtee P."/>
            <person name="Drummond R.S.M."/>
            <person name="Espley R.V."/>
            <person name="Ireland H.S."/>
            <person name="Wu R."/>
            <person name="Atkinson R.G."/>
            <person name="Karunairetnam S."/>
            <person name="Bulley S."/>
            <person name="Chunkath S."/>
            <person name="Hanley Z."/>
            <person name="Storey R."/>
            <person name="Thrimawithana A.H."/>
            <person name="Thomson S."/>
            <person name="David C."/>
            <person name="Testolin R."/>
            <person name="Huang H."/>
            <person name="Hellens R.P."/>
            <person name="Schaffer R.J."/>
        </authorList>
    </citation>
    <scope>NUCLEOTIDE SEQUENCE [LARGE SCALE GENOMIC DNA]</scope>
    <source>
        <strain evidence="5">cv. Red5</strain>
    </source>
</reference>
<evidence type="ECO:0000313" key="5">
    <source>
        <dbReference type="Proteomes" id="UP000241394"/>
    </source>
</evidence>
<dbReference type="InParanoid" id="A0A2R6S119"/>
<proteinExistence type="predicted"/>
<feature type="region of interest" description="Disordered" evidence="2">
    <location>
        <begin position="33"/>
        <end position="66"/>
    </location>
</feature>
<organism evidence="4 5">
    <name type="scientific">Actinidia chinensis var. chinensis</name>
    <name type="common">Chinese soft-hair kiwi</name>
    <dbReference type="NCBI Taxonomy" id="1590841"/>
    <lineage>
        <taxon>Eukaryota</taxon>
        <taxon>Viridiplantae</taxon>
        <taxon>Streptophyta</taxon>
        <taxon>Embryophyta</taxon>
        <taxon>Tracheophyta</taxon>
        <taxon>Spermatophyta</taxon>
        <taxon>Magnoliopsida</taxon>
        <taxon>eudicotyledons</taxon>
        <taxon>Gunneridae</taxon>
        <taxon>Pentapetalae</taxon>
        <taxon>asterids</taxon>
        <taxon>Ericales</taxon>
        <taxon>Actinidiaceae</taxon>
        <taxon>Actinidia</taxon>
    </lineage>
</organism>
<feature type="region of interest" description="Disordered" evidence="2">
    <location>
        <begin position="184"/>
        <end position="207"/>
    </location>
</feature>
<keyword evidence="5" id="KW-1185">Reference proteome</keyword>
<evidence type="ECO:0000313" key="4">
    <source>
        <dbReference type="EMBL" id="PSS35960.1"/>
    </source>
</evidence>
<accession>A0A2R6S119</accession>